<dbReference type="InParanoid" id="M0CZQ7"/>
<dbReference type="Proteomes" id="UP000011513">
    <property type="component" value="Unassembled WGS sequence"/>
</dbReference>
<dbReference type="RefSeq" id="WP_008388667.1">
    <property type="nucleotide sequence ID" value="NZ_AOIV01000038.1"/>
</dbReference>
<keyword evidence="3" id="KW-1185">Reference proteome</keyword>
<evidence type="ECO:0000313" key="3">
    <source>
        <dbReference type="Proteomes" id="UP000011513"/>
    </source>
</evidence>
<name>M0CZQ7_HALPD</name>
<feature type="transmembrane region" description="Helical" evidence="1">
    <location>
        <begin position="46"/>
        <end position="70"/>
    </location>
</feature>
<feature type="transmembrane region" description="Helical" evidence="1">
    <location>
        <begin position="21"/>
        <end position="40"/>
    </location>
</feature>
<proteinExistence type="predicted"/>
<evidence type="ECO:0000313" key="2">
    <source>
        <dbReference type="EMBL" id="ELZ28098.1"/>
    </source>
</evidence>
<dbReference type="AlphaFoldDB" id="M0CZQ7"/>
<keyword evidence="1" id="KW-1133">Transmembrane helix</keyword>
<organism evidence="2 3">
    <name type="scientific">Halogeometricum pallidum JCM 14848</name>
    <dbReference type="NCBI Taxonomy" id="1227487"/>
    <lineage>
        <taxon>Archaea</taxon>
        <taxon>Methanobacteriati</taxon>
        <taxon>Methanobacteriota</taxon>
        <taxon>Stenosarchaea group</taxon>
        <taxon>Halobacteria</taxon>
        <taxon>Halobacteriales</taxon>
        <taxon>Haloferacaceae</taxon>
        <taxon>Halogeometricum</taxon>
    </lineage>
</organism>
<keyword evidence="1" id="KW-0812">Transmembrane</keyword>
<dbReference type="EMBL" id="AOIV01000038">
    <property type="protein sequence ID" value="ELZ28098.1"/>
    <property type="molecule type" value="Genomic_DNA"/>
</dbReference>
<gene>
    <name evidence="2" type="ORF">C474_16394</name>
</gene>
<protein>
    <submittedName>
        <fullName evidence="2">Uncharacterized protein</fullName>
    </submittedName>
</protein>
<accession>M0CZQ7</accession>
<evidence type="ECO:0000256" key="1">
    <source>
        <dbReference type="SAM" id="Phobius"/>
    </source>
</evidence>
<keyword evidence="1" id="KW-0472">Membrane</keyword>
<dbReference type="eggNOG" id="ENOG502N5J4">
    <property type="taxonomic scope" value="Archaea"/>
</dbReference>
<sequence length="73" mass="7674">MAQARTRQNGLRSVRSKLGGPVTSSVIIVGALLILLGAVLQTGVWAGMLGIIGGLLVSIAVVSRVLLWAYRQF</sequence>
<comment type="caution">
    <text evidence="2">The sequence shown here is derived from an EMBL/GenBank/DDBJ whole genome shotgun (WGS) entry which is preliminary data.</text>
</comment>
<reference evidence="2 3" key="1">
    <citation type="journal article" date="2014" name="PLoS Genet.">
        <title>Phylogenetically driven sequencing of extremely halophilic archaea reveals strategies for static and dynamic osmo-response.</title>
        <authorList>
            <person name="Becker E.A."/>
            <person name="Seitzer P.M."/>
            <person name="Tritt A."/>
            <person name="Larsen D."/>
            <person name="Krusor M."/>
            <person name="Yao A.I."/>
            <person name="Wu D."/>
            <person name="Madern D."/>
            <person name="Eisen J.A."/>
            <person name="Darling A.E."/>
            <person name="Facciotti M.T."/>
        </authorList>
    </citation>
    <scope>NUCLEOTIDE SEQUENCE [LARGE SCALE GENOMIC DNA]</scope>
    <source>
        <strain evidence="2 3">JCM 14848</strain>
    </source>
</reference>